<comment type="subcellular location">
    <subcellularLocation>
        <location evidence="1 9">Cytoplasm</location>
    </subcellularLocation>
</comment>
<dbReference type="GO" id="GO:0003887">
    <property type="term" value="F:DNA-directed DNA polymerase activity"/>
    <property type="evidence" value="ECO:0007669"/>
    <property type="project" value="UniProtKB-UniRule"/>
</dbReference>
<evidence type="ECO:0000259" key="10">
    <source>
        <dbReference type="Pfam" id="PF00712"/>
    </source>
</evidence>
<keyword evidence="4 9" id="KW-0808">Transferase</keyword>
<dbReference type="GO" id="GO:0008408">
    <property type="term" value="F:3'-5' exonuclease activity"/>
    <property type="evidence" value="ECO:0007669"/>
    <property type="project" value="InterPro"/>
</dbReference>
<sequence length="380" mass="40791">MKGAFSMKFTVERDVLAEAVGWTARSLPLRPTSPVLNGLLITASAGEVSIASFDHETSARQVIAADVEAEGVCLVPGKILAEICRSLPNAPVEFTADESVIRIHCRSANFQLAGMPVVDYPELPELPEISGTVDGAEFAEAVKQVQIAVSKDETLPLLTGIRVEINGDTMTLLATDRYRLAMREIKWNPTNPDVQAAVLLKAKTVSEVGSTLSGSGNLSIALPAAGELIGFAAGTRRTTSVLMDGDYPNIRALFPEQTPIHAVVRTSDLAEAARRISLVAERNTPLRLKFTQGSVAIDAGRGDEAQASETLQAHLSGDDITVAYNPAYLSDGLKVFGTEFVRFSFTDAPKPAVISGQDEPLAEDDRNYRYLLMPVRLPSN</sequence>
<dbReference type="HOGENOM" id="CLU_038149_1_1_11"/>
<evidence type="ECO:0000259" key="12">
    <source>
        <dbReference type="Pfam" id="PF02768"/>
    </source>
</evidence>
<dbReference type="GO" id="GO:0003677">
    <property type="term" value="F:DNA binding"/>
    <property type="evidence" value="ECO:0007669"/>
    <property type="project" value="UniProtKB-UniRule"/>
</dbReference>
<evidence type="ECO:0000256" key="7">
    <source>
        <dbReference type="ARBA" id="ARBA00022932"/>
    </source>
</evidence>
<dbReference type="Pfam" id="PF02767">
    <property type="entry name" value="DNA_pol3_beta_2"/>
    <property type="match status" value="1"/>
</dbReference>
<feature type="domain" description="DNA polymerase III beta sliding clamp N-terminal" evidence="10">
    <location>
        <begin position="7"/>
        <end position="124"/>
    </location>
</feature>
<evidence type="ECO:0000313" key="13">
    <source>
        <dbReference type="EMBL" id="BAI63834.1"/>
    </source>
</evidence>
<reference evidence="13 14" key="2">
    <citation type="journal article" date="2010" name="J Osaka Dent Univ">
        <title>Isolation and identification of Rothia mucilaginosa from persistent apical periodontitis lesions.</title>
        <authorList>
            <person name="Yamane K."/>
            <person name="Yoshida M."/>
            <person name="Fujihira T."/>
            <person name="Baba T."/>
            <person name="Tsuji N."/>
            <person name="Hayashi H."/>
            <person name="Sugimori C."/>
            <person name="Yamanaka T."/>
            <person name="Mashimo C."/>
            <person name="Nambu T."/>
            <person name="Kawai H."/>
            <person name="Fukushima H."/>
        </authorList>
    </citation>
    <scope>NUCLEOTIDE SEQUENCE [LARGE SCALE GENOMIC DNA]</scope>
    <source>
        <strain evidence="13 14">DY-18</strain>
    </source>
</reference>
<dbReference type="SMART" id="SM00480">
    <property type="entry name" value="POL3Bc"/>
    <property type="match status" value="1"/>
</dbReference>
<evidence type="ECO:0000256" key="1">
    <source>
        <dbReference type="ARBA" id="ARBA00004496"/>
    </source>
</evidence>
<dbReference type="Pfam" id="PF02768">
    <property type="entry name" value="DNA_pol3_beta_3"/>
    <property type="match status" value="1"/>
</dbReference>
<organism evidence="13 14">
    <name type="scientific">Rothia mucilaginosa (strain DY-18)</name>
    <name type="common">Stomatococcus mucilaginosus</name>
    <dbReference type="NCBI Taxonomy" id="680646"/>
    <lineage>
        <taxon>Bacteria</taxon>
        <taxon>Bacillati</taxon>
        <taxon>Actinomycetota</taxon>
        <taxon>Actinomycetes</taxon>
        <taxon>Micrococcales</taxon>
        <taxon>Micrococcaceae</taxon>
        <taxon>Rothia</taxon>
    </lineage>
</organism>
<dbReference type="PIRSF" id="PIRSF000804">
    <property type="entry name" value="DNA_pol_III_b"/>
    <property type="match status" value="1"/>
</dbReference>
<dbReference type="GO" id="GO:0009360">
    <property type="term" value="C:DNA polymerase III complex"/>
    <property type="evidence" value="ECO:0007669"/>
    <property type="project" value="InterPro"/>
</dbReference>
<evidence type="ECO:0000256" key="5">
    <source>
        <dbReference type="ARBA" id="ARBA00022695"/>
    </source>
</evidence>
<evidence type="ECO:0000313" key="14">
    <source>
        <dbReference type="Proteomes" id="UP000001883"/>
    </source>
</evidence>
<evidence type="ECO:0000256" key="8">
    <source>
        <dbReference type="ARBA" id="ARBA00023125"/>
    </source>
</evidence>
<reference evidence="14" key="1">
    <citation type="submission" date="2009-07" db="EMBL/GenBank/DDBJ databases">
        <title>Complete genome sequence of Rothia mucilaginosa DJ.</title>
        <authorList>
            <person name="Yamane K."/>
            <person name="Nambu T."/>
            <person name="Mashimo C."/>
            <person name="Sugimori C."/>
            <person name="Yamanaka T."/>
            <person name="Leung K."/>
            <person name="Fukushima H."/>
        </authorList>
    </citation>
    <scope>NUCLEOTIDE SEQUENCE [LARGE SCALE GENOMIC DNA]</scope>
    <source>
        <strain evidence="14">DY-18</strain>
    </source>
</reference>
<dbReference type="SUPFAM" id="SSF55979">
    <property type="entry name" value="DNA clamp"/>
    <property type="match status" value="3"/>
</dbReference>
<dbReference type="eggNOG" id="COG0592">
    <property type="taxonomic scope" value="Bacteria"/>
</dbReference>
<proteinExistence type="inferred from homology"/>
<dbReference type="STRING" id="680646.RMDY18_00020"/>
<comment type="similarity">
    <text evidence="2 9">Belongs to the beta sliding clamp family.</text>
</comment>
<name>D2NQA8_ROTMD</name>
<feature type="domain" description="DNA polymerase III beta sliding clamp central" evidence="11">
    <location>
        <begin position="133"/>
        <end position="249"/>
    </location>
</feature>
<keyword evidence="6 9" id="KW-0235">DNA replication</keyword>
<evidence type="ECO:0000259" key="11">
    <source>
        <dbReference type="Pfam" id="PF02767"/>
    </source>
</evidence>
<keyword evidence="7 9" id="KW-0239">DNA-directed DNA polymerase</keyword>
<dbReference type="InterPro" id="IPR022634">
    <property type="entry name" value="DNA_polIII_beta_N"/>
</dbReference>
<evidence type="ECO:0000256" key="9">
    <source>
        <dbReference type="PIRNR" id="PIRNR000804"/>
    </source>
</evidence>
<dbReference type="NCBIfam" id="TIGR00663">
    <property type="entry name" value="dnan"/>
    <property type="match status" value="1"/>
</dbReference>
<dbReference type="PANTHER" id="PTHR30478:SF0">
    <property type="entry name" value="BETA SLIDING CLAMP"/>
    <property type="match status" value="1"/>
</dbReference>
<keyword evidence="5 9" id="KW-0548">Nucleotidyltransferase</keyword>
<keyword evidence="8" id="KW-0238">DNA-binding</keyword>
<feature type="domain" description="DNA polymerase III beta sliding clamp C-terminal" evidence="12">
    <location>
        <begin position="252"/>
        <end position="374"/>
    </location>
</feature>
<reference evidence="13 14" key="3">
    <citation type="journal article" date="2010" name="Sequencing">
        <title>Complete Genome Sequence of Rothia mucilaginosa DY-18: A Clinical Isolate with Dense Meshwork-Like Structures from a Persistent Apical Periodontitis Lesion.</title>
        <authorList>
            <person name="Yamane K."/>
            <person name="Nambu T."/>
            <person name="Yamanaka T."/>
            <person name="Mashimo C."/>
            <person name="Sugimori C."/>
            <person name="Leung K.-P."/>
            <person name="Fukushima H."/>
        </authorList>
    </citation>
    <scope>NUCLEOTIDE SEQUENCE [LARGE SCALE GENOMIC DNA]</scope>
    <source>
        <strain evidence="13 14">DY-18</strain>
    </source>
</reference>
<dbReference type="InterPro" id="IPR022637">
    <property type="entry name" value="DNA_polIII_beta_cen"/>
</dbReference>
<dbReference type="InterPro" id="IPR046938">
    <property type="entry name" value="DNA_clamp_sf"/>
</dbReference>
<evidence type="ECO:0000256" key="4">
    <source>
        <dbReference type="ARBA" id="ARBA00022679"/>
    </source>
</evidence>
<accession>D2NQA8</accession>
<evidence type="ECO:0000256" key="3">
    <source>
        <dbReference type="ARBA" id="ARBA00022490"/>
    </source>
</evidence>
<dbReference type="InterPro" id="IPR001001">
    <property type="entry name" value="DNA_polIII_beta"/>
</dbReference>
<dbReference type="EMBL" id="AP011540">
    <property type="protein sequence ID" value="BAI63834.1"/>
    <property type="molecule type" value="Genomic_DNA"/>
</dbReference>
<keyword evidence="3 9" id="KW-0963">Cytoplasm</keyword>
<dbReference type="Gene3D" id="3.10.150.10">
    <property type="entry name" value="DNA Polymerase III, subunit A, domain 2"/>
    <property type="match status" value="3"/>
</dbReference>
<dbReference type="CDD" id="cd00140">
    <property type="entry name" value="beta_clamp"/>
    <property type="match status" value="1"/>
</dbReference>
<dbReference type="Pfam" id="PF00712">
    <property type="entry name" value="DNA_pol3_beta"/>
    <property type="match status" value="1"/>
</dbReference>
<dbReference type="AlphaFoldDB" id="D2NQA8"/>
<dbReference type="GO" id="GO:0005737">
    <property type="term" value="C:cytoplasm"/>
    <property type="evidence" value="ECO:0007669"/>
    <property type="project" value="UniProtKB-SubCell"/>
</dbReference>
<comment type="function">
    <text evidence="9">Confers DNA tethering and processivity to DNA polymerases and other proteins. Acts as a clamp, forming a ring around DNA (a reaction catalyzed by the clamp-loading complex) which diffuses in an ATP-independent manner freely and bidirectionally along dsDNA. Initially characterized for its ability to contact the catalytic subunit of DNA polymerase III (Pol III), a complex, multichain enzyme responsible for most of the replicative synthesis in bacteria; Pol III exhibits 3'-5' exonuclease proofreading activity. The beta chain is required for initiation of replication as well as for processivity of DNA replication.</text>
</comment>
<dbReference type="GO" id="GO:0006271">
    <property type="term" value="P:DNA strand elongation involved in DNA replication"/>
    <property type="evidence" value="ECO:0007669"/>
    <property type="project" value="TreeGrafter"/>
</dbReference>
<keyword evidence="14" id="KW-1185">Reference proteome</keyword>
<dbReference type="PANTHER" id="PTHR30478">
    <property type="entry name" value="DNA POLYMERASE III SUBUNIT BETA"/>
    <property type="match status" value="1"/>
</dbReference>
<gene>
    <name evidence="13" type="ordered locus">RMDY18_00020</name>
</gene>
<evidence type="ECO:0000256" key="2">
    <source>
        <dbReference type="ARBA" id="ARBA00010752"/>
    </source>
</evidence>
<dbReference type="InterPro" id="IPR022635">
    <property type="entry name" value="DNA_polIII_beta_C"/>
</dbReference>
<comment type="subunit">
    <text evidence="9">Forms a ring-shaped head-to-tail homodimer around DNA.</text>
</comment>
<evidence type="ECO:0000256" key="6">
    <source>
        <dbReference type="ARBA" id="ARBA00022705"/>
    </source>
</evidence>
<dbReference type="KEGG" id="rmu:RMDY18_00020"/>
<dbReference type="Proteomes" id="UP000001883">
    <property type="component" value="Chromosome"/>
</dbReference>
<protein>
    <recommendedName>
        <fullName evidence="9">Beta sliding clamp</fullName>
    </recommendedName>
</protein>